<evidence type="ECO:0000259" key="3">
    <source>
        <dbReference type="Pfam" id="PF10650"/>
    </source>
</evidence>
<dbReference type="InterPro" id="IPR019607">
    <property type="entry name" value="Putative_zinc-finger_domain"/>
</dbReference>
<accession>A0ABD2UQ82</accession>
<feature type="non-terminal residue" evidence="4">
    <location>
        <position position="1"/>
    </location>
</feature>
<keyword evidence="5" id="KW-1185">Reference proteome</keyword>
<sequence>PLFVKYSKFHHRKFPFQNFALQFRQPQFPSVTAIAIGERKLEGARGRERERDWAQMVNADEEKKQVVEHSVEKPTEERGGRGESSFLNNNYSSGSKEEGELTASDNDDRNVCSTDQLTSSVAAPLEGQVHVDTVNKNSQDTQAEKNTSSSKMGCSIDVPSSAPHESAHLKSSKKNREHFVPFLISFSDESGSDCENSGRKKISASKNRTVAEDKFIKPPAPAPRRPQKLQKITRNEAKLMPSKGAVSQNVSSLLTKPNGGTCGNAARLHSFTKLNNPNKVANLDHGKRANVHLNSSKLHDLRQMIAIRENQLNLEKLQNTKKLTSASCRDVNVVSKRNLVVRASRETTNDNLRELQEPDKKRQKIISPNPSWGFSNSHEIMSMVIGSEKCALKDSDQLEPADHSSPGEKYPSCSVIAGQLKQKEYRGASSSTNPSLTLKNGIDTVRNLNQSSSNSSKEIASKAANKLDKAEHAAELCSQYNQPLSQKKLSSGLAGVNLTEKSGSNLVRSNENTQKPSPDGNNIAAFTHGAGSNAVANVTSLNFPSFWNFCDKPNISGSSRIDLQPLLNLEELQDKELEEAQEYRRKCEIEERNALKSYRKAQRALIEANARCSHLYSRREQYSAQLRDLMMGNPNLLLSCGSLDETGIGLGSLPAISDVNLHSIPSSSCAVQPTFDFNNQHKSNLNVHPNNVALQNVSSVQEHYNLASDPCSEPDCITFKPHKEDNGANNMCSPSEDFSMSRNEDEGTFLFEDKSPENHLDYQGKEKSIVDMDKNTNNASEGQSTMDNSPDSLILEATLRSQLFEKLKMRTLCQKECPQESLEAVAEGRTENNELVGRVVIGDRLCFDSEREIEPQQESDFQGCDVMSTMFKMPAEVDHQCNNEKFGSNSASPSSYICLDSCITTSDDKSQFASSFTFSYPILKSAILDFKASDSMDLLKLQIRNSIVQTSHDQGEDNFGSSTIPSISSAVSVEAASLDLIGSKSGSYSCNFTIDPLWPLCIFELRGKCNNPDCSWQHVRDYSSESRMKVALDNDDRVGSPTQGQLSSAERTLTKSLDCLGLAPPTYLVGLDVLKADLQSCKSILSHEYSQLWVKCFSLTFVLSSQLPTDLPFDGPLFHGANARVEVQGGWNRQSLFFQSRNGSSGPCKELSADDDQIVEMALLNLSQEANKPKGRLQALKLLARALEVNPTSAVVWIVYLLLYYSSQKSIGKDDMFKCAVEHTEGSYELWLLYINGRTQLDERLAAYDAALLALCRHASVSDRNTLFASDGILDILLQMMNCLCMSGNIATAIDKINELYPTEEKSDSPFRLSLPDIITCLTISDKCVFWVCCVYLVVYRKLPVTVQQRFEYQKELSSIDWPSTDLTFDEKQRGVSLMELAVDSLALYIDRESLEDEANLRAAHLFSVNHVRCVVVLKGLECSKSLLENYVTLYPSCLELVLMLARAEYDFADGSFEGFEDALDNWFDEVPGVQCIWNQYVQCALQDRKRDFVEGLMARWFQFSWKHRYSQNGCLDAVDSDNSQSLPESASVSDIAALFSNSSSNDYVFGMLNCSIYKLFQNDYTEAQLAIDRALESASAESYNHCVRERLLFPRAENLDSDGKVLRLLSGYLTDKRASVTSEPLSRQFIQRIKKPRVRQLVGKLLCPVSLEPSMVNTVLEAWYGPSLLPEKKDELTNFVDMVESLMGILPSNYHLAICVCKQLTRTSSPANASGGVSFWGSALLISALFQAVPVAPEYVWVEAADILHDLTGSPSLSVSFLKRALSIYPFSVMLWKSYLSLSEAEGNSEAVKEAAMAKGIKLQ</sequence>
<protein>
    <recommendedName>
        <fullName evidence="3">Putative zinc-finger domain-containing protein</fullName>
    </recommendedName>
</protein>
<feature type="compositionally biased region" description="Basic and acidic residues" evidence="2">
    <location>
        <begin position="60"/>
        <end position="81"/>
    </location>
</feature>
<feature type="compositionally biased region" description="Polar residues" evidence="2">
    <location>
        <begin position="500"/>
        <end position="520"/>
    </location>
</feature>
<evidence type="ECO:0000313" key="5">
    <source>
        <dbReference type="Proteomes" id="UP001627284"/>
    </source>
</evidence>
<dbReference type="Proteomes" id="UP001627284">
    <property type="component" value="Unassembled WGS sequence"/>
</dbReference>
<feature type="compositionally biased region" description="Polar residues" evidence="2">
    <location>
        <begin position="134"/>
        <end position="152"/>
    </location>
</feature>
<dbReference type="Pfam" id="PF10650">
    <property type="entry name" value="zf-C3H1"/>
    <property type="match status" value="1"/>
</dbReference>
<feature type="coiled-coil region" evidence="1">
    <location>
        <begin position="566"/>
        <end position="593"/>
    </location>
</feature>
<evidence type="ECO:0000313" key="4">
    <source>
        <dbReference type="EMBL" id="KAL3370321.1"/>
    </source>
</evidence>
<feature type="compositionally biased region" description="Basic and acidic residues" evidence="2">
    <location>
        <begin position="42"/>
        <end position="53"/>
    </location>
</feature>
<organism evidence="4 5">
    <name type="scientific">Solanum stoloniferum</name>
    <dbReference type="NCBI Taxonomy" id="62892"/>
    <lineage>
        <taxon>Eukaryota</taxon>
        <taxon>Viridiplantae</taxon>
        <taxon>Streptophyta</taxon>
        <taxon>Embryophyta</taxon>
        <taxon>Tracheophyta</taxon>
        <taxon>Spermatophyta</taxon>
        <taxon>Magnoliopsida</taxon>
        <taxon>eudicotyledons</taxon>
        <taxon>Gunneridae</taxon>
        <taxon>Pentapetalae</taxon>
        <taxon>asterids</taxon>
        <taxon>lamiids</taxon>
        <taxon>Solanales</taxon>
        <taxon>Solanaceae</taxon>
        <taxon>Solanoideae</taxon>
        <taxon>Solaneae</taxon>
        <taxon>Solanum</taxon>
    </lineage>
</organism>
<dbReference type="InterPro" id="IPR039278">
    <property type="entry name" value="Red1"/>
</dbReference>
<keyword evidence="1" id="KW-0175">Coiled coil</keyword>
<dbReference type="PANTHER" id="PTHR21563">
    <property type="entry name" value="ZINC FINGER C3H1 DOMAIN-CONTAINING PROTEIN"/>
    <property type="match status" value="1"/>
</dbReference>
<evidence type="ECO:0000256" key="2">
    <source>
        <dbReference type="SAM" id="MobiDB-lite"/>
    </source>
</evidence>
<dbReference type="PANTHER" id="PTHR21563:SF3">
    <property type="entry name" value="ZINC FINGER C3H1 DOMAIN-CONTAINING PROTEIN"/>
    <property type="match status" value="1"/>
</dbReference>
<feature type="region of interest" description="Disordered" evidence="2">
    <location>
        <begin position="189"/>
        <end position="209"/>
    </location>
</feature>
<feature type="domain" description="Putative zinc-finger" evidence="3">
    <location>
        <begin position="1000"/>
        <end position="1020"/>
    </location>
</feature>
<feature type="compositionally biased region" description="Polar residues" evidence="2">
    <location>
        <begin position="111"/>
        <end position="121"/>
    </location>
</feature>
<gene>
    <name evidence="4" type="ORF">AABB24_007382</name>
</gene>
<comment type="caution">
    <text evidence="4">The sequence shown here is derived from an EMBL/GenBank/DDBJ whole genome shotgun (WGS) entry which is preliminary data.</text>
</comment>
<feature type="compositionally biased region" description="Polar residues" evidence="2">
    <location>
        <begin position="85"/>
        <end position="94"/>
    </location>
</feature>
<reference evidence="4 5" key="1">
    <citation type="submission" date="2024-05" db="EMBL/GenBank/DDBJ databases">
        <title>De novo assembly of an allotetraploid wild potato.</title>
        <authorList>
            <person name="Hosaka A.J."/>
        </authorList>
    </citation>
    <scope>NUCLEOTIDE SEQUENCE [LARGE SCALE GENOMIC DNA]</scope>
    <source>
        <tissue evidence="4">Young leaves</tissue>
    </source>
</reference>
<feature type="region of interest" description="Disordered" evidence="2">
    <location>
        <begin position="42"/>
        <end position="173"/>
    </location>
</feature>
<evidence type="ECO:0000256" key="1">
    <source>
        <dbReference type="SAM" id="Coils"/>
    </source>
</evidence>
<feature type="region of interest" description="Disordered" evidence="2">
    <location>
        <begin position="500"/>
        <end position="523"/>
    </location>
</feature>
<name>A0ABD2UQ82_9SOLN</name>
<dbReference type="EMBL" id="JBJKTR010000004">
    <property type="protein sequence ID" value="KAL3370321.1"/>
    <property type="molecule type" value="Genomic_DNA"/>
</dbReference>
<proteinExistence type="predicted"/>